<organism evidence="1 2">
    <name type="scientific">Camelus ferus</name>
    <name type="common">Wild bactrian camel</name>
    <name type="synonym">Camelus bactrianus ferus</name>
    <dbReference type="NCBI Taxonomy" id="419612"/>
    <lineage>
        <taxon>Eukaryota</taxon>
        <taxon>Metazoa</taxon>
        <taxon>Chordata</taxon>
        <taxon>Craniata</taxon>
        <taxon>Vertebrata</taxon>
        <taxon>Euteleostomi</taxon>
        <taxon>Mammalia</taxon>
        <taxon>Eutheria</taxon>
        <taxon>Laurasiatheria</taxon>
        <taxon>Artiodactyla</taxon>
        <taxon>Tylopoda</taxon>
        <taxon>Camelidae</taxon>
        <taxon>Camelus</taxon>
    </lineage>
</organism>
<keyword evidence="1" id="KW-1185">Reference proteome</keyword>
<reference evidence="2" key="1">
    <citation type="submission" date="2025-08" db="UniProtKB">
        <authorList>
            <consortium name="RefSeq"/>
        </authorList>
    </citation>
    <scope>IDENTIFICATION</scope>
    <source>
        <tissue evidence="2">Ear skin</tissue>
    </source>
</reference>
<evidence type="ECO:0000313" key="2">
    <source>
        <dbReference type="RefSeq" id="XP_032340939.1"/>
    </source>
</evidence>
<accession>A0A8B8TFC6</accession>
<gene>
    <name evidence="2" type="primary">LOC102506755</name>
</gene>
<sequence length="80" mass="9404">MMCVLHRKWKTAAAPCEHRFPEVVHEFLWRELASWKTKTVGMQFFDMRITGSVKTIMPMRTLNHSDHFILVKLAIKLCSS</sequence>
<dbReference type="RefSeq" id="XP_032340939.1">
    <property type="nucleotide sequence ID" value="XM_032485048.1"/>
</dbReference>
<proteinExistence type="predicted"/>
<dbReference type="GeneID" id="102506755"/>
<protein>
    <submittedName>
        <fullName evidence="2">Uncharacterized protein LOC102506755 isoform X2</fullName>
    </submittedName>
</protein>
<dbReference type="Proteomes" id="UP000694856">
    <property type="component" value="Chromosome 8"/>
</dbReference>
<name>A0A8B8TFC6_CAMFR</name>
<dbReference type="AlphaFoldDB" id="A0A8B8TFC6"/>
<evidence type="ECO:0000313" key="1">
    <source>
        <dbReference type="Proteomes" id="UP000694856"/>
    </source>
</evidence>